<proteinExistence type="predicted"/>
<dbReference type="EMBL" id="KI964576">
    <property type="protein sequence ID" value="EUC35354.1"/>
    <property type="molecule type" value="Genomic_DNA"/>
</dbReference>
<name>W6YI74_COCC2</name>
<gene>
    <name evidence="2" type="ORF">COCCADRAFT_35087</name>
</gene>
<accession>W6YI74</accession>
<keyword evidence="3" id="KW-1185">Reference proteome</keyword>
<feature type="region of interest" description="Disordered" evidence="1">
    <location>
        <begin position="82"/>
        <end position="151"/>
    </location>
</feature>
<sequence length="435" mass="48601">MSPPDSAHCFDEGPSMDSGIGLPSSPARTPPDASQLTRQSSLYHQPQSGYEALHRKLWDFEDTTPVPVDNSNKYSLHNSVRFTNQTALPPSRPASTISSKGDGRSIGAKNSQMPPRPQTPYPRQRKAEPNETPHTGDAKEVLGPQKGRKTPVLMNAPKLQWDFTKPLFAMPSQSTLDGEEEADEKEEVEVERRNLRNVERASTPIPTSTSTKNNAQHRKAKSALPPTQSSLRIYTVERQRSPSPKQQPSPPPTPHIPALLRVLDANLHPQPHQLRPLPETDERPELSKPRYQLSPFPRCYQTRSRDAFSPNHSCLDDPRNQSSSGSLYTQPTRETDPYPFTTTETLGLQTARLLPVQRVERADVRCGHVSNANRRCCDVPDLSSEEQYEELRGEVVGSAEKTRFGAKARKAWDKVRGLFCRKDGGLGGERWDSNV</sequence>
<feature type="region of interest" description="Disordered" evidence="1">
    <location>
        <begin position="270"/>
        <end position="338"/>
    </location>
</feature>
<dbReference type="HOGENOM" id="CLU_630015_0_0_1"/>
<feature type="compositionally biased region" description="Polar residues" evidence="1">
    <location>
        <begin position="82"/>
        <end position="99"/>
    </location>
</feature>
<feature type="compositionally biased region" description="Pro residues" evidence="1">
    <location>
        <begin position="245"/>
        <end position="255"/>
    </location>
</feature>
<feature type="compositionally biased region" description="Polar residues" evidence="1">
    <location>
        <begin position="32"/>
        <end position="48"/>
    </location>
</feature>
<dbReference type="KEGG" id="bze:COCCADRAFT_35087"/>
<feature type="compositionally biased region" description="Basic and acidic residues" evidence="1">
    <location>
        <begin position="278"/>
        <end position="288"/>
    </location>
</feature>
<feature type="compositionally biased region" description="Basic and acidic residues" evidence="1">
    <location>
        <begin position="190"/>
        <end position="199"/>
    </location>
</feature>
<dbReference type="RefSeq" id="XP_007710315.1">
    <property type="nucleotide sequence ID" value="XM_007712125.1"/>
</dbReference>
<evidence type="ECO:0000256" key="1">
    <source>
        <dbReference type="SAM" id="MobiDB-lite"/>
    </source>
</evidence>
<feature type="compositionally biased region" description="Basic and acidic residues" evidence="1">
    <location>
        <begin position="125"/>
        <end position="140"/>
    </location>
</feature>
<organism evidence="2 3">
    <name type="scientific">Cochliobolus carbonum (strain 26-R-13)</name>
    <name type="common">Maize leaf spot fungus</name>
    <name type="synonym">Bipolaris zeicola</name>
    <dbReference type="NCBI Taxonomy" id="930089"/>
    <lineage>
        <taxon>Eukaryota</taxon>
        <taxon>Fungi</taxon>
        <taxon>Dikarya</taxon>
        <taxon>Ascomycota</taxon>
        <taxon>Pezizomycotina</taxon>
        <taxon>Dothideomycetes</taxon>
        <taxon>Pleosporomycetidae</taxon>
        <taxon>Pleosporales</taxon>
        <taxon>Pleosporineae</taxon>
        <taxon>Pleosporaceae</taxon>
        <taxon>Bipolaris</taxon>
    </lineage>
</organism>
<feature type="compositionally biased region" description="Polar residues" evidence="1">
    <location>
        <begin position="204"/>
        <end position="214"/>
    </location>
</feature>
<evidence type="ECO:0000313" key="3">
    <source>
        <dbReference type="Proteomes" id="UP000053841"/>
    </source>
</evidence>
<reference evidence="2 3" key="1">
    <citation type="journal article" date="2013" name="PLoS Genet.">
        <title>Comparative genome structure, secondary metabolite, and effector coding capacity across Cochliobolus pathogens.</title>
        <authorList>
            <person name="Condon B.J."/>
            <person name="Leng Y."/>
            <person name="Wu D."/>
            <person name="Bushley K.E."/>
            <person name="Ohm R.A."/>
            <person name="Otillar R."/>
            <person name="Martin J."/>
            <person name="Schackwitz W."/>
            <person name="Grimwood J."/>
            <person name="MohdZainudin N."/>
            <person name="Xue C."/>
            <person name="Wang R."/>
            <person name="Manning V.A."/>
            <person name="Dhillon B."/>
            <person name="Tu Z.J."/>
            <person name="Steffenson B.J."/>
            <person name="Salamov A."/>
            <person name="Sun H."/>
            <person name="Lowry S."/>
            <person name="LaButti K."/>
            <person name="Han J."/>
            <person name="Copeland A."/>
            <person name="Lindquist E."/>
            <person name="Barry K."/>
            <person name="Schmutz J."/>
            <person name="Baker S.E."/>
            <person name="Ciuffetti L.M."/>
            <person name="Grigoriev I.V."/>
            <person name="Zhong S."/>
            <person name="Turgeon B.G."/>
        </authorList>
    </citation>
    <scope>NUCLEOTIDE SEQUENCE [LARGE SCALE GENOMIC DNA]</scope>
    <source>
        <strain evidence="2 3">26-R-13</strain>
    </source>
</reference>
<feature type="region of interest" description="Disordered" evidence="1">
    <location>
        <begin position="1"/>
        <end position="48"/>
    </location>
</feature>
<feature type="compositionally biased region" description="Polar residues" evidence="1">
    <location>
        <begin position="320"/>
        <end position="332"/>
    </location>
</feature>
<dbReference type="Proteomes" id="UP000053841">
    <property type="component" value="Unassembled WGS sequence"/>
</dbReference>
<dbReference type="OrthoDB" id="3692968at2759"/>
<dbReference type="GeneID" id="19147907"/>
<feature type="region of interest" description="Disordered" evidence="1">
    <location>
        <begin position="238"/>
        <end position="257"/>
    </location>
</feature>
<feature type="compositionally biased region" description="Acidic residues" evidence="1">
    <location>
        <begin position="177"/>
        <end position="189"/>
    </location>
</feature>
<evidence type="ECO:0000313" key="2">
    <source>
        <dbReference type="EMBL" id="EUC35354.1"/>
    </source>
</evidence>
<protein>
    <submittedName>
        <fullName evidence="2">Uncharacterized protein</fullName>
    </submittedName>
</protein>
<dbReference type="AlphaFoldDB" id="W6YI74"/>
<feature type="region of interest" description="Disordered" evidence="1">
    <location>
        <begin position="170"/>
        <end position="231"/>
    </location>
</feature>